<evidence type="ECO:0000313" key="6">
    <source>
        <dbReference type="EMBL" id="CAL1610754.1"/>
    </source>
</evidence>
<evidence type="ECO:0000313" key="7">
    <source>
        <dbReference type="Proteomes" id="UP001497482"/>
    </source>
</evidence>
<keyword evidence="2 4" id="KW-0863">Zinc-finger</keyword>
<evidence type="ECO:0000256" key="1">
    <source>
        <dbReference type="ARBA" id="ARBA00022723"/>
    </source>
</evidence>
<dbReference type="Pfam" id="PF02892">
    <property type="entry name" value="zf-BED"/>
    <property type="match status" value="1"/>
</dbReference>
<dbReference type="InterPro" id="IPR003656">
    <property type="entry name" value="Znf_BED"/>
</dbReference>
<evidence type="ECO:0000256" key="4">
    <source>
        <dbReference type="PROSITE-ProRule" id="PRU00027"/>
    </source>
</evidence>
<feature type="domain" description="BED-type" evidence="5">
    <location>
        <begin position="20"/>
        <end position="75"/>
    </location>
</feature>
<gene>
    <name evidence="6" type="ORF">KC01_LOCUS37307</name>
</gene>
<dbReference type="SMART" id="SM00614">
    <property type="entry name" value="ZnF_BED"/>
    <property type="match status" value="1"/>
</dbReference>
<evidence type="ECO:0000256" key="2">
    <source>
        <dbReference type="ARBA" id="ARBA00022771"/>
    </source>
</evidence>
<dbReference type="EMBL" id="OZ035829">
    <property type="protein sequence ID" value="CAL1610754.1"/>
    <property type="molecule type" value="Genomic_DNA"/>
</dbReference>
<evidence type="ECO:0000256" key="3">
    <source>
        <dbReference type="ARBA" id="ARBA00022833"/>
    </source>
</evidence>
<accession>A0AAV2MBN1</accession>
<reference evidence="6 7" key="1">
    <citation type="submission" date="2024-04" db="EMBL/GenBank/DDBJ databases">
        <authorList>
            <person name="Waldvogel A.-M."/>
            <person name="Schoenle A."/>
        </authorList>
    </citation>
    <scope>NUCLEOTIDE SEQUENCE [LARGE SCALE GENOMIC DNA]</scope>
</reference>
<dbReference type="PROSITE" id="PS50808">
    <property type="entry name" value="ZF_BED"/>
    <property type="match status" value="1"/>
</dbReference>
<sequence>MAATEEAACTSEPELVCKKGATSVVWSWFGFRPSDTRQNTIFCKICKRSVVAKGGNTTNLFHHLKQKHLLEYNKAVKAREEASASTDDVIFNNDLLKVKDNDTQLTKDIKTAILDYMNKSYKDSVTERLINMASLLDPRFRTEYLSESESEAIKVQAISELEPLVYQGSTAIGFKERPPHAVPSSSAVICGFGEFSLGVSRPQIEET</sequence>
<proteinExistence type="predicted"/>
<protein>
    <recommendedName>
        <fullName evidence="5">BED-type domain-containing protein</fullName>
    </recommendedName>
</protein>
<dbReference type="GO" id="GO:0008270">
    <property type="term" value="F:zinc ion binding"/>
    <property type="evidence" value="ECO:0007669"/>
    <property type="project" value="UniProtKB-KW"/>
</dbReference>
<keyword evidence="3" id="KW-0862">Zinc</keyword>
<organism evidence="6 7">
    <name type="scientific">Knipowitschia caucasica</name>
    <name type="common">Caucasian dwarf goby</name>
    <name type="synonym">Pomatoschistus caucasicus</name>
    <dbReference type="NCBI Taxonomy" id="637954"/>
    <lineage>
        <taxon>Eukaryota</taxon>
        <taxon>Metazoa</taxon>
        <taxon>Chordata</taxon>
        <taxon>Craniata</taxon>
        <taxon>Vertebrata</taxon>
        <taxon>Euteleostomi</taxon>
        <taxon>Actinopterygii</taxon>
        <taxon>Neopterygii</taxon>
        <taxon>Teleostei</taxon>
        <taxon>Neoteleostei</taxon>
        <taxon>Acanthomorphata</taxon>
        <taxon>Gobiaria</taxon>
        <taxon>Gobiiformes</taxon>
        <taxon>Gobioidei</taxon>
        <taxon>Gobiidae</taxon>
        <taxon>Gobiinae</taxon>
        <taxon>Knipowitschia</taxon>
    </lineage>
</organism>
<dbReference type="GO" id="GO:0003677">
    <property type="term" value="F:DNA binding"/>
    <property type="evidence" value="ECO:0007669"/>
    <property type="project" value="InterPro"/>
</dbReference>
<keyword evidence="1" id="KW-0479">Metal-binding</keyword>
<keyword evidence="7" id="KW-1185">Reference proteome</keyword>
<name>A0AAV2MBN1_KNICA</name>
<evidence type="ECO:0000259" key="5">
    <source>
        <dbReference type="PROSITE" id="PS50808"/>
    </source>
</evidence>
<dbReference type="InterPro" id="IPR036236">
    <property type="entry name" value="Znf_C2H2_sf"/>
</dbReference>
<dbReference type="AlphaFoldDB" id="A0AAV2MBN1"/>
<dbReference type="SUPFAM" id="SSF57667">
    <property type="entry name" value="beta-beta-alpha zinc fingers"/>
    <property type="match status" value="1"/>
</dbReference>
<dbReference type="Proteomes" id="UP001497482">
    <property type="component" value="Chromosome 7"/>
</dbReference>